<evidence type="ECO:0000256" key="2">
    <source>
        <dbReference type="ARBA" id="ARBA00022741"/>
    </source>
</evidence>
<dbReference type="AlphaFoldDB" id="A0AAE0Y0F0"/>
<proteinExistence type="inferred from homology"/>
<dbReference type="EMBL" id="JAWDGP010007174">
    <property type="protein sequence ID" value="KAK3728664.1"/>
    <property type="molecule type" value="Genomic_DNA"/>
</dbReference>
<dbReference type="InterPro" id="IPR006703">
    <property type="entry name" value="G_AIG1"/>
</dbReference>
<keyword evidence="3" id="KW-0342">GTP-binding</keyword>
<dbReference type="GO" id="GO:0005525">
    <property type="term" value="F:GTP binding"/>
    <property type="evidence" value="ECO:0007669"/>
    <property type="project" value="UniProtKB-KW"/>
</dbReference>
<evidence type="ECO:0000256" key="1">
    <source>
        <dbReference type="ARBA" id="ARBA00008535"/>
    </source>
</evidence>
<dbReference type="Gene3D" id="3.40.50.300">
    <property type="entry name" value="P-loop containing nucleotide triphosphate hydrolases"/>
    <property type="match status" value="1"/>
</dbReference>
<keyword evidence="5" id="KW-1133">Transmembrane helix</keyword>
<keyword evidence="2" id="KW-0547">Nucleotide-binding</keyword>
<dbReference type="InterPro" id="IPR027417">
    <property type="entry name" value="P-loop_NTPase"/>
</dbReference>
<feature type="domain" description="AIG1-type G" evidence="6">
    <location>
        <begin position="41"/>
        <end position="257"/>
    </location>
</feature>
<protein>
    <recommendedName>
        <fullName evidence="6">AIG1-type G domain-containing protein</fullName>
    </recommendedName>
</protein>
<evidence type="ECO:0000313" key="8">
    <source>
        <dbReference type="Proteomes" id="UP001283361"/>
    </source>
</evidence>
<dbReference type="PROSITE" id="PS51720">
    <property type="entry name" value="G_AIG1"/>
    <property type="match status" value="1"/>
</dbReference>
<keyword evidence="5" id="KW-0472">Membrane</keyword>
<feature type="coiled-coil region" evidence="4">
    <location>
        <begin position="333"/>
        <end position="446"/>
    </location>
</feature>
<dbReference type="Proteomes" id="UP001283361">
    <property type="component" value="Unassembled WGS sequence"/>
</dbReference>
<dbReference type="PANTHER" id="PTHR10903:SF184">
    <property type="entry name" value="GTP-BINDING PROTEIN A"/>
    <property type="match status" value="1"/>
</dbReference>
<gene>
    <name evidence="7" type="ORF">RRG08_041849</name>
</gene>
<sequence length="496" mass="58053">MRKLRSLKTSDLIFGMAQLRLWHRKFHSEDHRQEHSQPKMAKDLDFLLLGKSGYGKSATGNSILGRHVFPSNASPIPVYSKWQKEMALHDDGRRLRVVDGPPFFDEFYKIGNTHDLYIEAMRMNPEGYHVFLYILRFGPRLTQEDIGHLQLAKKLFGENFFRNYCIIILTGGDLFKDFFQEYGTFTEESFQVWCKNQTGAFQELLQEVSGRVLLFDNTGSAEEKASQRQDLINMVDKQMLSGRLKVLDVDKTTLLIENTQEETTFLSSEIERIKWKTSIDARISALEKVAERFKTLLRQIDEEEHKSPHLDKWRPILADKMSYVEEKLLPLNLLKEKNRLEEELRQLQALQDEKKIQEDLASLKLQEEIAEKNRYEEELRQLQALLDEQKKREELEKVKQRQHEEDLASLKLQKEIAEKNRHEDELRQFQALLDELKKREEDLRALVLFSFLFLLAIGMEIVVLDGPGTVSAKTEISVEGNKEFQSMRTLTLGLEF</sequence>
<keyword evidence="4" id="KW-0175">Coiled coil</keyword>
<comment type="caution">
    <text evidence="7">The sequence shown here is derived from an EMBL/GenBank/DDBJ whole genome shotgun (WGS) entry which is preliminary data.</text>
</comment>
<evidence type="ECO:0000256" key="5">
    <source>
        <dbReference type="SAM" id="Phobius"/>
    </source>
</evidence>
<keyword evidence="5" id="KW-0812">Transmembrane</keyword>
<dbReference type="Pfam" id="PF04548">
    <property type="entry name" value="AIG1"/>
    <property type="match status" value="1"/>
</dbReference>
<dbReference type="InterPro" id="IPR045058">
    <property type="entry name" value="GIMA/IAN/Toc"/>
</dbReference>
<evidence type="ECO:0000259" key="6">
    <source>
        <dbReference type="PROSITE" id="PS51720"/>
    </source>
</evidence>
<reference evidence="7" key="1">
    <citation type="journal article" date="2023" name="G3 (Bethesda)">
        <title>A reference genome for the long-term kleptoplast-retaining sea slug Elysia crispata morphotype clarki.</title>
        <authorList>
            <person name="Eastman K.E."/>
            <person name="Pendleton A.L."/>
            <person name="Shaikh M.A."/>
            <person name="Suttiyut T."/>
            <person name="Ogas R."/>
            <person name="Tomko P."/>
            <person name="Gavelis G."/>
            <person name="Widhalm J.R."/>
            <person name="Wisecaver J.H."/>
        </authorList>
    </citation>
    <scope>NUCLEOTIDE SEQUENCE</scope>
    <source>
        <strain evidence="7">ECLA1</strain>
    </source>
</reference>
<evidence type="ECO:0000313" key="7">
    <source>
        <dbReference type="EMBL" id="KAK3728664.1"/>
    </source>
</evidence>
<accession>A0AAE0Y0F0</accession>
<dbReference type="SUPFAM" id="SSF52540">
    <property type="entry name" value="P-loop containing nucleoside triphosphate hydrolases"/>
    <property type="match status" value="1"/>
</dbReference>
<evidence type="ECO:0000256" key="4">
    <source>
        <dbReference type="SAM" id="Coils"/>
    </source>
</evidence>
<organism evidence="7 8">
    <name type="scientific">Elysia crispata</name>
    <name type="common">lettuce slug</name>
    <dbReference type="NCBI Taxonomy" id="231223"/>
    <lineage>
        <taxon>Eukaryota</taxon>
        <taxon>Metazoa</taxon>
        <taxon>Spiralia</taxon>
        <taxon>Lophotrochozoa</taxon>
        <taxon>Mollusca</taxon>
        <taxon>Gastropoda</taxon>
        <taxon>Heterobranchia</taxon>
        <taxon>Euthyneura</taxon>
        <taxon>Panpulmonata</taxon>
        <taxon>Sacoglossa</taxon>
        <taxon>Placobranchoidea</taxon>
        <taxon>Plakobranchidae</taxon>
        <taxon>Elysia</taxon>
    </lineage>
</organism>
<evidence type="ECO:0000256" key="3">
    <source>
        <dbReference type="ARBA" id="ARBA00023134"/>
    </source>
</evidence>
<feature type="transmembrane region" description="Helical" evidence="5">
    <location>
        <begin position="445"/>
        <end position="464"/>
    </location>
</feature>
<dbReference type="PANTHER" id="PTHR10903">
    <property type="entry name" value="GTPASE, IMAP FAMILY MEMBER-RELATED"/>
    <property type="match status" value="1"/>
</dbReference>
<comment type="similarity">
    <text evidence="1">Belongs to the TRAFAC class TrmE-Era-EngA-EngB-Septin-like GTPase superfamily. AIG1/Toc34/Toc159-like paraseptin GTPase family. IAN subfamily.</text>
</comment>
<name>A0AAE0Y0F0_9GAST</name>
<keyword evidence="8" id="KW-1185">Reference proteome</keyword>